<feature type="compositionally biased region" description="Low complexity" evidence="1">
    <location>
        <begin position="101"/>
        <end position="115"/>
    </location>
</feature>
<accession>G5BK96</accession>
<feature type="region of interest" description="Disordered" evidence="1">
    <location>
        <begin position="72"/>
        <end position="155"/>
    </location>
</feature>
<name>G5BK96_HETGA</name>
<feature type="region of interest" description="Disordered" evidence="1">
    <location>
        <begin position="1"/>
        <end position="20"/>
    </location>
</feature>
<sequence>MAAAARPSAESQGADMSAQRPAGRALGGLLRGIQSSVLRVSQVVLRAITAHKGLTLTALRKELAKAGYEVRRQGLEDSEAKEKARTPEAGGGRQLFEEEPAQAPEAAEAPHASPGGEQGQGGVETQRVAEGEASGQGQGEEAQGPKTRFEGRLQA</sequence>
<gene>
    <name evidence="2" type="ORF">GW7_13201</name>
</gene>
<evidence type="ECO:0000313" key="3">
    <source>
        <dbReference type="Proteomes" id="UP000006813"/>
    </source>
</evidence>
<organism evidence="2 3">
    <name type="scientific">Heterocephalus glaber</name>
    <name type="common">Naked mole rat</name>
    <dbReference type="NCBI Taxonomy" id="10181"/>
    <lineage>
        <taxon>Eukaryota</taxon>
        <taxon>Metazoa</taxon>
        <taxon>Chordata</taxon>
        <taxon>Craniata</taxon>
        <taxon>Vertebrata</taxon>
        <taxon>Euteleostomi</taxon>
        <taxon>Mammalia</taxon>
        <taxon>Eutheria</taxon>
        <taxon>Euarchontoglires</taxon>
        <taxon>Glires</taxon>
        <taxon>Rodentia</taxon>
        <taxon>Hystricomorpha</taxon>
        <taxon>Bathyergidae</taxon>
        <taxon>Heterocephalus</taxon>
    </lineage>
</organism>
<dbReference type="STRING" id="10181.G5BK96"/>
<evidence type="ECO:0000256" key="1">
    <source>
        <dbReference type="SAM" id="MobiDB-lite"/>
    </source>
</evidence>
<protein>
    <submittedName>
        <fullName evidence="2">Testis-specific H1 histone</fullName>
    </submittedName>
</protein>
<evidence type="ECO:0000313" key="2">
    <source>
        <dbReference type="EMBL" id="EHB09707.1"/>
    </source>
</evidence>
<proteinExistence type="predicted"/>
<feature type="compositionally biased region" description="Low complexity" evidence="1">
    <location>
        <begin position="131"/>
        <end position="144"/>
    </location>
</feature>
<reference evidence="2 3" key="1">
    <citation type="journal article" date="2011" name="Nature">
        <title>Genome sequencing reveals insights into physiology and longevity of the naked mole rat.</title>
        <authorList>
            <person name="Kim E.B."/>
            <person name="Fang X."/>
            <person name="Fushan A.A."/>
            <person name="Huang Z."/>
            <person name="Lobanov A.V."/>
            <person name="Han L."/>
            <person name="Marino S.M."/>
            <person name="Sun X."/>
            <person name="Turanov A.A."/>
            <person name="Yang P."/>
            <person name="Yim S.H."/>
            <person name="Zhao X."/>
            <person name="Kasaikina M.V."/>
            <person name="Stoletzki N."/>
            <person name="Peng C."/>
            <person name="Polak P."/>
            <person name="Xiong Z."/>
            <person name="Kiezun A."/>
            <person name="Zhu Y."/>
            <person name="Chen Y."/>
            <person name="Kryukov G.V."/>
            <person name="Zhang Q."/>
            <person name="Peshkin L."/>
            <person name="Yang L."/>
            <person name="Bronson R.T."/>
            <person name="Buffenstein R."/>
            <person name="Wang B."/>
            <person name="Han C."/>
            <person name="Li Q."/>
            <person name="Chen L."/>
            <person name="Zhao W."/>
            <person name="Sunyaev S.R."/>
            <person name="Park T.J."/>
            <person name="Zhang G."/>
            <person name="Wang J."/>
            <person name="Gladyshev V.N."/>
        </authorList>
    </citation>
    <scope>NUCLEOTIDE SEQUENCE [LARGE SCALE GENOMIC DNA]</scope>
</reference>
<dbReference type="InParanoid" id="G5BK96"/>
<dbReference type="EMBL" id="JH170709">
    <property type="protein sequence ID" value="EHB09707.1"/>
    <property type="molecule type" value="Genomic_DNA"/>
</dbReference>
<dbReference type="eggNOG" id="ENOG502S7R2">
    <property type="taxonomic scope" value="Eukaryota"/>
</dbReference>
<dbReference type="AlphaFoldDB" id="G5BK96"/>
<dbReference type="Proteomes" id="UP000006813">
    <property type="component" value="Unassembled WGS sequence"/>
</dbReference>
<feature type="compositionally biased region" description="Basic and acidic residues" evidence="1">
    <location>
        <begin position="72"/>
        <end position="86"/>
    </location>
</feature>